<dbReference type="EMBL" id="LIRS01000018">
    <property type="protein sequence ID" value="KOY42013.1"/>
    <property type="molecule type" value="Genomic_DNA"/>
</dbReference>
<proteinExistence type="inferred from homology"/>
<dbReference type="EMBL" id="CP097355">
    <property type="protein sequence ID" value="UYV27363.1"/>
    <property type="molecule type" value="Genomic_DNA"/>
</dbReference>
<reference evidence="5 10" key="3">
    <citation type="submission" date="2020-04" db="EMBL/GenBank/DDBJ databases">
        <title>Whole-genome sequencing of Vibrio spp. from China reveals different genetic environments of blaCTX-M-14 among diverse lineages.</title>
        <authorList>
            <person name="Zheng Z."/>
            <person name="Ye L."/>
            <person name="Chen S."/>
        </authorList>
    </citation>
    <scope>NUCLEOTIDE SEQUENCE [LARGE SCALE GENOMIC DNA]</scope>
    <source>
        <strain evidence="5 10">Vb0551</strain>
    </source>
</reference>
<dbReference type="Pfam" id="PF02613">
    <property type="entry name" value="Nitrate_red_del"/>
    <property type="match status" value="1"/>
</dbReference>
<dbReference type="InterPro" id="IPR036411">
    <property type="entry name" value="TorD-like_sf"/>
</dbReference>
<name>A0A0F5TJL9_VIBPH</name>
<evidence type="ECO:0000313" key="5">
    <source>
        <dbReference type="EMBL" id="NMU86502.1"/>
    </source>
</evidence>
<dbReference type="RefSeq" id="WP_005457256.1">
    <property type="nucleotide sequence ID" value="NZ_CABMHD010000004.1"/>
</dbReference>
<gene>
    <name evidence="3 5" type="primary">torD</name>
    <name evidence="4" type="ORF">ACX05_02960</name>
    <name evidence="6" type="ORF">FVP01_12130</name>
    <name evidence="5" type="ORF">HKB16_26995</name>
    <name evidence="7" type="ORF">M5598_05210</name>
</gene>
<keyword evidence="2 3" id="KW-0143">Chaperone</keyword>
<dbReference type="EMBL" id="JABCLB010002390">
    <property type="protein sequence ID" value="NMU86502.1"/>
    <property type="molecule type" value="Genomic_DNA"/>
</dbReference>
<dbReference type="PANTHER" id="PTHR34227:SF11">
    <property type="entry name" value="CHAPERONE PROTEIN TORD"/>
    <property type="match status" value="1"/>
</dbReference>
<evidence type="ECO:0000256" key="2">
    <source>
        <dbReference type="ARBA" id="ARBA00023186"/>
    </source>
</evidence>
<dbReference type="Gene3D" id="1.20.1280.20">
    <property type="entry name" value="HscB, C-terminal domain"/>
    <property type="match status" value="1"/>
</dbReference>
<dbReference type="Gene3D" id="1.20.120.1820">
    <property type="match status" value="1"/>
</dbReference>
<evidence type="ECO:0000313" key="10">
    <source>
        <dbReference type="Proteomes" id="UP000518904"/>
    </source>
</evidence>
<evidence type="ECO:0000313" key="7">
    <source>
        <dbReference type="EMBL" id="UYV27363.1"/>
    </source>
</evidence>
<evidence type="ECO:0000313" key="8">
    <source>
        <dbReference type="Proteomes" id="UP000037697"/>
    </source>
</evidence>
<evidence type="ECO:0000313" key="9">
    <source>
        <dbReference type="Proteomes" id="UP000321504"/>
    </source>
</evidence>
<dbReference type="InterPro" id="IPR020945">
    <property type="entry name" value="DMSO/NO3_reduct_chaperone"/>
</dbReference>
<dbReference type="GO" id="GO:0051259">
    <property type="term" value="P:protein complex oligomerization"/>
    <property type="evidence" value="ECO:0007669"/>
    <property type="project" value="InterPro"/>
</dbReference>
<dbReference type="Proteomes" id="UP001163036">
    <property type="component" value="Chromosome 1"/>
</dbReference>
<dbReference type="InterPro" id="IPR050289">
    <property type="entry name" value="TorD/DmsD_chaperones"/>
</dbReference>
<dbReference type="OrthoDB" id="7849731at2"/>
<reference evidence="6 9" key="2">
    <citation type="submission" date="2019-08" db="EMBL/GenBank/DDBJ databases">
        <title>Emerging of two pre-pandemic pathogenic O4:KUT lineages of Vibrio parahaemolyticus in coastal eastern China.</title>
        <authorList>
            <person name="Yu H."/>
        </authorList>
    </citation>
    <scope>NUCLEOTIDE SEQUENCE [LARGE SCALE GENOMIC DNA]</scope>
    <source>
        <strain evidence="6 9">HZ17-383</strain>
    </source>
</reference>
<comment type="subcellular location">
    <subcellularLocation>
        <location evidence="3">Cytoplasm</location>
    </subcellularLocation>
</comment>
<dbReference type="GO" id="GO:0005737">
    <property type="term" value="C:cytoplasm"/>
    <property type="evidence" value="ECO:0007669"/>
    <property type="project" value="UniProtKB-SubCell"/>
</dbReference>
<reference evidence="7" key="4">
    <citation type="submission" date="2022-05" db="EMBL/GenBank/DDBJ databases">
        <title>Megaplasmid of Vibrio parahaemolyticus.</title>
        <authorList>
            <person name="Strauch E."/>
            <person name="Borowiak M."/>
        </authorList>
    </citation>
    <scope>NUCLEOTIDE SEQUENCE</scope>
    <source>
        <strain evidence="7">16-VB00198</strain>
    </source>
</reference>
<organism evidence="5 10">
    <name type="scientific">Vibrio parahaemolyticus</name>
    <dbReference type="NCBI Taxonomy" id="670"/>
    <lineage>
        <taxon>Bacteria</taxon>
        <taxon>Pseudomonadati</taxon>
        <taxon>Pseudomonadota</taxon>
        <taxon>Gammaproteobacteria</taxon>
        <taxon>Vibrionales</taxon>
        <taxon>Vibrionaceae</taxon>
        <taxon>Vibrio</taxon>
    </lineage>
</organism>
<comment type="similarity">
    <text evidence="3">Belongs to the TorD/DmsD family. TorD subfamily.</text>
</comment>
<accession>A0A0F5TJL9</accession>
<dbReference type="GO" id="GO:0006457">
    <property type="term" value="P:protein folding"/>
    <property type="evidence" value="ECO:0007669"/>
    <property type="project" value="UniProtKB-UniRule"/>
</dbReference>
<dbReference type="SMR" id="A0A0F5TJL9"/>
<dbReference type="HAMAP" id="MF_01150">
    <property type="entry name" value="TorD"/>
    <property type="match status" value="1"/>
</dbReference>
<dbReference type="AlphaFoldDB" id="A0A0F5TJL9"/>
<dbReference type="SUPFAM" id="SSF89155">
    <property type="entry name" value="TorD-like"/>
    <property type="match status" value="1"/>
</dbReference>
<protein>
    <recommendedName>
        <fullName evidence="3">Chaperone protein TorD</fullName>
    </recommendedName>
</protein>
<keyword evidence="1 3" id="KW-0963">Cytoplasm</keyword>
<evidence type="ECO:0000313" key="4">
    <source>
        <dbReference type="EMBL" id="KOY42013.1"/>
    </source>
</evidence>
<dbReference type="Proteomes" id="UP000037697">
    <property type="component" value="Unassembled WGS sequence"/>
</dbReference>
<dbReference type="PANTHER" id="PTHR34227">
    <property type="entry name" value="CHAPERONE PROTEIN YCDY"/>
    <property type="match status" value="1"/>
</dbReference>
<dbReference type="Proteomes" id="UP000518904">
    <property type="component" value="Unassembled WGS sequence"/>
</dbReference>
<dbReference type="Proteomes" id="UP000321504">
    <property type="component" value="Unassembled WGS sequence"/>
</dbReference>
<evidence type="ECO:0000256" key="3">
    <source>
        <dbReference type="HAMAP-Rule" id="MF_01150"/>
    </source>
</evidence>
<evidence type="ECO:0000256" key="1">
    <source>
        <dbReference type="ARBA" id="ARBA00022490"/>
    </source>
</evidence>
<comment type="function">
    <text evidence="3">Involved in the biogenesis of TorA. Acts on TorA before the insertion of the molybdenum cofactor and, as a result, probably favors a conformation of the apoenzyme that is competent for acquiring the cofactor.</text>
</comment>
<dbReference type="InterPro" id="IPR023069">
    <property type="entry name" value="Chaperone_TorD"/>
</dbReference>
<dbReference type="InterPro" id="IPR036386">
    <property type="entry name" value="HscB_C_sf"/>
</dbReference>
<dbReference type="NCBIfam" id="NF003442">
    <property type="entry name" value="PRK04976.1"/>
    <property type="match status" value="1"/>
</dbReference>
<dbReference type="GeneID" id="1188535"/>
<dbReference type="EMBL" id="VRMQ01000002">
    <property type="protein sequence ID" value="TXN16698.1"/>
    <property type="molecule type" value="Genomic_DNA"/>
</dbReference>
<dbReference type="OMA" id="PYASMYI"/>
<sequence>MQEVKAFNEKRAEIYWWFSSLFAKELSEKELETYHSVEIRSFLAGLGENESLKPAVDSLVDALNRLQDRNDAQLELAADFCELFLKTDKYGALPYASMYIGESGLLNDKPAEEMEKLMADFGVQVDENLKEPADHLAVELDFLGNMIIRSNELEQEKHMEEAFVKQNDFIQNQLMSWLPKFAEKCKQFDEFGFYLSVAQLLIAFCKLDSAYLLGE</sequence>
<evidence type="ECO:0000313" key="6">
    <source>
        <dbReference type="EMBL" id="TXN16698.1"/>
    </source>
</evidence>
<reference evidence="4 8" key="1">
    <citation type="submission" date="2015-07" db="EMBL/GenBank/DDBJ databases">
        <title>Foodborne Vibrio parahaemolyticus Isolates.</title>
        <authorList>
            <person name="Ronholm J."/>
            <person name="Petronella N."/>
            <person name="Kenwell R."/>
            <person name="Banerjee S."/>
        </authorList>
    </citation>
    <scope>NUCLEOTIDE SEQUENCE [LARGE SCALE GENOMIC DNA]</scope>
    <source>
        <strain evidence="4 8">HS-06-05</strain>
    </source>
</reference>